<dbReference type="SUPFAM" id="SSF46894">
    <property type="entry name" value="C-terminal effector domain of the bipartite response regulators"/>
    <property type="match status" value="1"/>
</dbReference>
<dbReference type="CDD" id="cd06170">
    <property type="entry name" value="LuxR_C_like"/>
    <property type="match status" value="1"/>
</dbReference>
<accession>A0A937CZU8</accession>
<evidence type="ECO:0000256" key="1">
    <source>
        <dbReference type="ARBA" id="ARBA00023125"/>
    </source>
</evidence>
<keyword evidence="1" id="KW-0238">DNA-binding</keyword>
<dbReference type="PANTHER" id="PTHR43214">
    <property type="entry name" value="TWO-COMPONENT RESPONSE REGULATOR"/>
    <property type="match status" value="1"/>
</dbReference>
<evidence type="ECO:0000313" key="4">
    <source>
        <dbReference type="Proteomes" id="UP000605848"/>
    </source>
</evidence>
<dbReference type="PRINTS" id="PR00038">
    <property type="entry name" value="HTHLUXR"/>
</dbReference>
<protein>
    <submittedName>
        <fullName evidence="3">Response regulator transcription factor</fullName>
    </submittedName>
</protein>
<name>A0A937CZU8_9HYPH</name>
<sequence length="161" mass="17129">MADLIRGLKVHYAAARIVVLASSFDLDLIMLAHEAGAAGLLQTTTVPDVLIKSLELVALGESVFPGAAILSLIENARNDPAPSNVHGATGVTMDAPLLEGRGLSNREQEILRLLTEGAANKMIARKLDVSEATVKVHVKAILRKIGAQNRTQAAMWAVRHP</sequence>
<organism evidence="3 4">
    <name type="scientific">Microvirga aerilata</name>
    <dbReference type="NCBI Taxonomy" id="670292"/>
    <lineage>
        <taxon>Bacteria</taxon>
        <taxon>Pseudomonadati</taxon>
        <taxon>Pseudomonadota</taxon>
        <taxon>Alphaproteobacteria</taxon>
        <taxon>Hyphomicrobiales</taxon>
        <taxon>Methylobacteriaceae</taxon>
        <taxon>Microvirga</taxon>
    </lineage>
</organism>
<dbReference type="GO" id="GO:0006355">
    <property type="term" value="P:regulation of DNA-templated transcription"/>
    <property type="evidence" value="ECO:0007669"/>
    <property type="project" value="InterPro"/>
</dbReference>
<dbReference type="PANTHER" id="PTHR43214:SF42">
    <property type="entry name" value="TRANSCRIPTIONAL REGULATORY PROTEIN DESR"/>
    <property type="match status" value="1"/>
</dbReference>
<dbReference type="EMBL" id="JAEQMY010000012">
    <property type="protein sequence ID" value="MBL0404432.1"/>
    <property type="molecule type" value="Genomic_DNA"/>
</dbReference>
<feature type="domain" description="HTH luxR-type" evidence="2">
    <location>
        <begin position="96"/>
        <end position="161"/>
    </location>
</feature>
<proteinExistence type="predicted"/>
<dbReference type="Pfam" id="PF00196">
    <property type="entry name" value="GerE"/>
    <property type="match status" value="1"/>
</dbReference>
<reference evidence="3" key="1">
    <citation type="submission" date="2021-01" db="EMBL/GenBank/DDBJ databases">
        <title>Microvirga sp.</title>
        <authorList>
            <person name="Kim M.K."/>
        </authorList>
    </citation>
    <scope>NUCLEOTIDE SEQUENCE</scope>
    <source>
        <strain evidence="3">5420S-16</strain>
    </source>
</reference>
<dbReference type="PROSITE" id="PS00622">
    <property type="entry name" value="HTH_LUXR_1"/>
    <property type="match status" value="1"/>
</dbReference>
<dbReference type="InterPro" id="IPR039420">
    <property type="entry name" value="WalR-like"/>
</dbReference>
<dbReference type="AlphaFoldDB" id="A0A937CZU8"/>
<dbReference type="Proteomes" id="UP000605848">
    <property type="component" value="Unassembled WGS sequence"/>
</dbReference>
<evidence type="ECO:0000259" key="2">
    <source>
        <dbReference type="PROSITE" id="PS50043"/>
    </source>
</evidence>
<dbReference type="GO" id="GO:0003677">
    <property type="term" value="F:DNA binding"/>
    <property type="evidence" value="ECO:0007669"/>
    <property type="project" value="UniProtKB-KW"/>
</dbReference>
<evidence type="ECO:0000313" key="3">
    <source>
        <dbReference type="EMBL" id="MBL0404432.1"/>
    </source>
</evidence>
<dbReference type="InterPro" id="IPR016032">
    <property type="entry name" value="Sig_transdc_resp-reg_C-effctor"/>
</dbReference>
<gene>
    <name evidence="3" type="ORF">JKG68_10670</name>
</gene>
<dbReference type="InterPro" id="IPR000792">
    <property type="entry name" value="Tscrpt_reg_LuxR_C"/>
</dbReference>
<dbReference type="PROSITE" id="PS50043">
    <property type="entry name" value="HTH_LUXR_2"/>
    <property type="match status" value="1"/>
</dbReference>
<comment type="caution">
    <text evidence="3">The sequence shown here is derived from an EMBL/GenBank/DDBJ whole genome shotgun (WGS) entry which is preliminary data.</text>
</comment>
<dbReference type="Gene3D" id="3.40.50.2300">
    <property type="match status" value="1"/>
</dbReference>
<dbReference type="SMART" id="SM00421">
    <property type="entry name" value="HTH_LUXR"/>
    <property type="match status" value="1"/>
</dbReference>
<keyword evidence="4" id="KW-1185">Reference proteome</keyword>